<proteinExistence type="predicted"/>
<sequence length="197" mass="22269">MATPLDMPCDACPGPYLQFTASVLDLKFDEEPNYAEYISLFHGITGQNIYVWPVHRDASQEVPCEQVQLKDDDEPSKRTRIGLKLKQWMSVYHVHLPMKQRYLSNSNDVDLPLHIQKGRAKGIHVASVASGPLSKSWAIIMDDGVGYTAQTYAISFGYLPEDWIRAHRSQSYYITIVAGAADHRFLVIRSKGWSVNV</sequence>
<evidence type="ECO:0000313" key="3">
    <source>
        <dbReference type="Proteomes" id="UP001634007"/>
    </source>
</evidence>
<evidence type="ECO:0000313" key="2">
    <source>
        <dbReference type="EMBL" id="KAL3746022.1"/>
    </source>
</evidence>
<name>A0ABD3L3A5_EUCGL</name>
<reference evidence="2 3" key="1">
    <citation type="submission" date="2024-11" db="EMBL/GenBank/DDBJ databases">
        <title>Chromosome-level genome assembly of Eucalyptus globulus Labill. provides insights into its genome evolution.</title>
        <authorList>
            <person name="Li X."/>
        </authorList>
    </citation>
    <scope>NUCLEOTIDE SEQUENCE [LARGE SCALE GENOMIC DNA]</scope>
    <source>
        <strain evidence="2">CL2024</strain>
        <tissue evidence="2">Fresh tender leaves</tissue>
    </source>
</reference>
<dbReference type="Pfam" id="PF24289">
    <property type="entry name" value="DUF7477"/>
    <property type="match status" value="1"/>
</dbReference>
<feature type="domain" description="DUF7477" evidence="1">
    <location>
        <begin position="70"/>
        <end position="193"/>
    </location>
</feature>
<dbReference type="EMBL" id="JBJKBG010000003">
    <property type="protein sequence ID" value="KAL3746022.1"/>
    <property type="molecule type" value="Genomic_DNA"/>
</dbReference>
<gene>
    <name evidence="2" type="ORF">ACJRO7_015034</name>
</gene>
<protein>
    <recommendedName>
        <fullName evidence="1">DUF7477 domain-containing protein</fullName>
    </recommendedName>
</protein>
<evidence type="ECO:0000259" key="1">
    <source>
        <dbReference type="Pfam" id="PF24289"/>
    </source>
</evidence>
<dbReference type="AlphaFoldDB" id="A0ABD3L3A5"/>
<organism evidence="2 3">
    <name type="scientific">Eucalyptus globulus</name>
    <name type="common">Tasmanian blue gum</name>
    <dbReference type="NCBI Taxonomy" id="34317"/>
    <lineage>
        <taxon>Eukaryota</taxon>
        <taxon>Viridiplantae</taxon>
        <taxon>Streptophyta</taxon>
        <taxon>Embryophyta</taxon>
        <taxon>Tracheophyta</taxon>
        <taxon>Spermatophyta</taxon>
        <taxon>Magnoliopsida</taxon>
        <taxon>eudicotyledons</taxon>
        <taxon>Gunneridae</taxon>
        <taxon>Pentapetalae</taxon>
        <taxon>rosids</taxon>
        <taxon>malvids</taxon>
        <taxon>Myrtales</taxon>
        <taxon>Myrtaceae</taxon>
        <taxon>Myrtoideae</taxon>
        <taxon>Eucalypteae</taxon>
        <taxon>Eucalyptus</taxon>
    </lineage>
</organism>
<comment type="caution">
    <text evidence="2">The sequence shown here is derived from an EMBL/GenBank/DDBJ whole genome shotgun (WGS) entry which is preliminary data.</text>
</comment>
<keyword evidence="3" id="KW-1185">Reference proteome</keyword>
<accession>A0ABD3L3A5</accession>
<dbReference type="Proteomes" id="UP001634007">
    <property type="component" value="Unassembled WGS sequence"/>
</dbReference>
<dbReference type="InterPro" id="IPR055900">
    <property type="entry name" value="DUF7477"/>
</dbReference>